<feature type="compositionally biased region" description="Basic and acidic residues" evidence="1">
    <location>
        <begin position="149"/>
        <end position="159"/>
    </location>
</feature>
<feature type="compositionally biased region" description="Basic residues" evidence="1">
    <location>
        <begin position="138"/>
        <end position="148"/>
    </location>
</feature>
<feature type="compositionally biased region" description="Acidic residues" evidence="1">
    <location>
        <begin position="269"/>
        <end position="290"/>
    </location>
</feature>
<feature type="region of interest" description="Disordered" evidence="1">
    <location>
        <begin position="129"/>
        <end position="161"/>
    </location>
</feature>
<keyword evidence="5" id="KW-0675">Receptor</keyword>
<name>A0A1S3J2Q8_LINAN</name>
<dbReference type="AlphaFoldDB" id="A0A1S3J2Q8"/>
<dbReference type="InParanoid" id="A0A1S3J2Q8"/>
<sequence>MTGSESEESTMNMDIAGEIEKLKTLFGKGVKIIKDVGDFLYVIDIKPNAEWDLTFKFQIPKETGSNISEVIARSQALDMEQLSELSKHLQEKLTGSCVQGEFFEEILTAGQEWIKSHGLEEQVACTTCKGSKGNPTCKKSKEKRKKKPKEKEEKDEKKPSMKTAMDVIKRILWDGSLDSDDFVIGYLDRFRGVIEKDFSEFSWEDIASVDYDTLAIPKHRIVYFKYKDLIVWHKTRRFDHVFGSAGKPSKTIMEVIDQYEENLKNNRAEEEEEEEAEGSSLDSDDDSDDGIEVTIDAEENNLCLDDEGEEVCDNQYWTDKLRPNHFIAVRITNPHIVETVANIQDAILEVEPRYESCIVPPNALHLTLCVLRLDGKEAIAHAVETLKSIQSELKAIAAKGIKLHLEGTGVFYGRVLYAKVHHESVFTELLHHLQVCLSAEGLPIKDAHEFVPHVTIMKTTRPVSRQLGTKTINPYIQEHFKDTIFGNQCIESIHLCAMGDERREDGFYMCPFSLDFSVQ</sequence>
<keyword evidence="4" id="KW-1185">Reference proteome</keyword>
<feature type="domain" description="MJ1316 RNA cyclic group end recognition" evidence="2">
    <location>
        <begin position="161"/>
        <end position="234"/>
    </location>
</feature>
<dbReference type="RefSeq" id="XP_013404139.1">
    <property type="nucleotide sequence ID" value="XM_013548685.1"/>
</dbReference>
<feature type="domain" description="A-kinase anchor protein 7-like phosphoesterase" evidence="3">
    <location>
        <begin position="323"/>
        <end position="514"/>
    </location>
</feature>
<evidence type="ECO:0000259" key="2">
    <source>
        <dbReference type="Pfam" id="PF04457"/>
    </source>
</evidence>
<evidence type="ECO:0000313" key="5">
    <source>
        <dbReference type="RefSeq" id="XP_013404139.1"/>
    </source>
</evidence>
<dbReference type="GeneID" id="106169271"/>
<dbReference type="PANTHER" id="PTHR46729">
    <property type="entry name" value="LEUKOCYTE RECEPTOR CLUSTER MEMBER 9"/>
    <property type="match status" value="1"/>
</dbReference>
<feature type="region of interest" description="Disordered" evidence="1">
    <location>
        <begin position="265"/>
        <end position="290"/>
    </location>
</feature>
<reference evidence="5" key="1">
    <citation type="submission" date="2025-08" db="UniProtKB">
        <authorList>
            <consortium name="RefSeq"/>
        </authorList>
    </citation>
    <scope>IDENTIFICATION</scope>
    <source>
        <tissue evidence="5">Gonads</tissue>
    </source>
</reference>
<dbReference type="Proteomes" id="UP000085678">
    <property type="component" value="Unplaced"/>
</dbReference>
<protein>
    <submittedName>
        <fullName evidence="5">Leukocyte receptor cluster member 9</fullName>
    </submittedName>
</protein>
<proteinExistence type="predicted"/>
<accession>A0A1S3J2Q8</accession>
<dbReference type="InterPro" id="IPR042653">
    <property type="entry name" value="Leng9"/>
</dbReference>
<dbReference type="InterPro" id="IPR040459">
    <property type="entry name" value="MJ1316"/>
</dbReference>
<dbReference type="InterPro" id="IPR019510">
    <property type="entry name" value="AKAP7-like_phosphoesterase"/>
</dbReference>
<dbReference type="PANTHER" id="PTHR46729:SF1">
    <property type="entry name" value="LEUKOCYTE RECEPTOR CLUSTER MEMBER 9"/>
    <property type="match status" value="1"/>
</dbReference>
<evidence type="ECO:0000259" key="3">
    <source>
        <dbReference type="Pfam" id="PF10469"/>
    </source>
</evidence>
<dbReference type="Gene3D" id="3.90.1140.10">
    <property type="entry name" value="Cyclic phosphodiesterase"/>
    <property type="match status" value="1"/>
</dbReference>
<dbReference type="OrthoDB" id="10263155at2759"/>
<dbReference type="Pfam" id="PF10469">
    <property type="entry name" value="AKAP7_NLS"/>
    <property type="match status" value="1"/>
</dbReference>
<organism evidence="4 5">
    <name type="scientific">Lingula anatina</name>
    <name type="common">Brachiopod</name>
    <name type="synonym">Lingula unguis</name>
    <dbReference type="NCBI Taxonomy" id="7574"/>
    <lineage>
        <taxon>Eukaryota</taxon>
        <taxon>Metazoa</taxon>
        <taxon>Spiralia</taxon>
        <taxon>Lophotrochozoa</taxon>
        <taxon>Brachiopoda</taxon>
        <taxon>Linguliformea</taxon>
        <taxon>Lingulata</taxon>
        <taxon>Lingulida</taxon>
        <taxon>Linguloidea</taxon>
        <taxon>Lingulidae</taxon>
        <taxon>Lingula</taxon>
    </lineage>
</organism>
<gene>
    <name evidence="5" type="primary">LOC106169271</name>
</gene>
<dbReference type="SUPFAM" id="SSF55144">
    <property type="entry name" value="LigT-like"/>
    <property type="match status" value="1"/>
</dbReference>
<evidence type="ECO:0000313" key="4">
    <source>
        <dbReference type="Proteomes" id="UP000085678"/>
    </source>
</evidence>
<dbReference type="KEGG" id="lak:106169271"/>
<dbReference type="Pfam" id="PF04457">
    <property type="entry name" value="MJ1316"/>
    <property type="match status" value="1"/>
</dbReference>
<evidence type="ECO:0000256" key="1">
    <source>
        <dbReference type="SAM" id="MobiDB-lite"/>
    </source>
</evidence>
<dbReference type="InterPro" id="IPR009097">
    <property type="entry name" value="Cyclic_Pdiesterase"/>
</dbReference>
<dbReference type="STRING" id="7574.A0A1S3J2Q8"/>